<dbReference type="AlphaFoldDB" id="A0A0A8K1U8"/>
<dbReference type="GO" id="GO:0045302">
    <property type="term" value="F:choloylglycine hydrolase activity"/>
    <property type="evidence" value="ECO:0007669"/>
    <property type="project" value="UniProtKB-EC"/>
</dbReference>
<dbReference type="InterPro" id="IPR029132">
    <property type="entry name" value="CBAH/NAAA_C"/>
</dbReference>
<dbReference type="KEGG" id="mcg:GL4_0503"/>
<feature type="domain" description="Choloylglycine hydrolase/NAAA C-terminal" evidence="4">
    <location>
        <begin position="24"/>
        <end position="338"/>
    </location>
</feature>
<dbReference type="STRING" id="1384459.GL4_0503"/>
<dbReference type="PANTHER" id="PTHR35527">
    <property type="entry name" value="CHOLOYLGLYCINE HYDROLASE"/>
    <property type="match status" value="1"/>
</dbReference>
<dbReference type="InterPro" id="IPR052193">
    <property type="entry name" value="Peptidase_C59"/>
</dbReference>
<evidence type="ECO:0000313" key="6">
    <source>
        <dbReference type="Proteomes" id="UP000031643"/>
    </source>
</evidence>
<dbReference type="PANTHER" id="PTHR35527:SF2">
    <property type="entry name" value="HYDROLASE"/>
    <property type="match status" value="1"/>
</dbReference>
<evidence type="ECO:0000256" key="3">
    <source>
        <dbReference type="SAM" id="SignalP"/>
    </source>
</evidence>
<dbReference type="HOGENOM" id="CLU_045206_1_2_5"/>
<gene>
    <name evidence="5" type="ORF">GL4_0503</name>
</gene>
<dbReference type="Pfam" id="PF02275">
    <property type="entry name" value="CBAH"/>
    <property type="match status" value="1"/>
</dbReference>
<dbReference type="InterPro" id="IPR029055">
    <property type="entry name" value="Ntn_hydrolases_N"/>
</dbReference>
<organism evidence="5 6">
    <name type="scientific">Methyloceanibacter caenitepidi</name>
    <dbReference type="NCBI Taxonomy" id="1384459"/>
    <lineage>
        <taxon>Bacteria</taxon>
        <taxon>Pseudomonadati</taxon>
        <taxon>Pseudomonadota</taxon>
        <taxon>Alphaproteobacteria</taxon>
        <taxon>Hyphomicrobiales</taxon>
        <taxon>Hyphomicrobiaceae</taxon>
        <taxon>Methyloceanibacter</taxon>
    </lineage>
</organism>
<dbReference type="Gene3D" id="3.60.60.10">
    <property type="entry name" value="Penicillin V Acylase, Chain A"/>
    <property type="match status" value="1"/>
</dbReference>
<evidence type="ECO:0000313" key="5">
    <source>
        <dbReference type="EMBL" id="BAQ15969.1"/>
    </source>
</evidence>
<dbReference type="OrthoDB" id="9794717at2"/>
<protein>
    <submittedName>
        <fullName evidence="5">Choloylglycine hydrolase</fullName>
        <ecNumber evidence="5">3.5.1.24</ecNumber>
    </submittedName>
</protein>
<evidence type="ECO:0000256" key="2">
    <source>
        <dbReference type="ARBA" id="ARBA00022801"/>
    </source>
</evidence>
<accession>A0A0A8K1U8</accession>
<dbReference type="EC" id="3.5.1.24" evidence="5"/>
<comment type="similarity">
    <text evidence="1">Belongs to the peptidase C59 family.</text>
</comment>
<proteinExistence type="inferred from homology"/>
<name>A0A0A8K1U8_9HYPH</name>
<evidence type="ECO:0000259" key="4">
    <source>
        <dbReference type="Pfam" id="PF02275"/>
    </source>
</evidence>
<reference evidence="5 6" key="1">
    <citation type="submission" date="2014-09" db="EMBL/GenBank/DDBJ databases">
        <title>Genome sequencing of Methyloceanibacter caenitepidi Gela4.</title>
        <authorList>
            <person name="Takeuchi M."/>
            <person name="Susumu S."/>
            <person name="Kamagata Y."/>
            <person name="Oshima K."/>
            <person name="Hattori M."/>
            <person name="Iwasaki W."/>
        </authorList>
    </citation>
    <scope>NUCLEOTIDE SEQUENCE [LARGE SCALE GENOMIC DNA]</scope>
    <source>
        <strain evidence="5 6">Gela4</strain>
    </source>
</reference>
<dbReference type="EMBL" id="AP014648">
    <property type="protein sequence ID" value="BAQ15969.1"/>
    <property type="molecule type" value="Genomic_DNA"/>
</dbReference>
<dbReference type="RefSeq" id="WP_045364159.1">
    <property type="nucleotide sequence ID" value="NZ_AP014648.1"/>
</dbReference>
<dbReference type="CDD" id="cd00542">
    <property type="entry name" value="Ntn_PVA"/>
    <property type="match status" value="1"/>
</dbReference>
<dbReference type="Proteomes" id="UP000031643">
    <property type="component" value="Chromosome"/>
</dbReference>
<feature type="chain" id="PRO_5002054410" evidence="3">
    <location>
        <begin position="24"/>
        <end position="376"/>
    </location>
</feature>
<keyword evidence="2 5" id="KW-0378">Hydrolase</keyword>
<keyword evidence="6" id="KW-1185">Reference proteome</keyword>
<sequence>MIRRAATYVFAASLALATTPAFSCTGISLKAQDGAAIRGRTLEFGFPLKSNVIAVPAGQEFSGSLPDNGKGLTYKTRYDIVGANAFDETVIIDGLNDQGLSIGLFYFPGYAQYAEATSDNASRTLAPQDFGMWVLGNFATVDEVKKAVEDILLVGTPMPGLGSAKGMPADVHFFVQDKTGKSIAIEPRGGVVKVTDAPLGVMTNAPTYDWHMTNLDTYINLSPKDVDSAKLGPVTLESTGSGTGMLGLPGDFTPPSRFVRAAMFSQAAVPNDNAEDAVFAAFHILNQFDIPKGSVVNASVGGALPEITEWTSVNDLQNLRWYFRTHQDQNIRVVDLKEAIKAADGKISYIEMETATQSVSDVSADAKPAPAGSTDK</sequence>
<keyword evidence="3" id="KW-0732">Signal</keyword>
<feature type="signal peptide" evidence="3">
    <location>
        <begin position="1"/>
        <end position="23"/>
    </location>
</feature>
<evidence type="ECO:0000256" key="1">
    <source>
        <dbReference type="ARBA" id="ARBA00006625"/>
    </source>
</evidence>
<dbReference type="SUPFAM" id="SSF56235">
    <property type="entry name" value="N-terminal nucleophile aminohydrolases (Ntn hydrolases)"/>
    <property type="match status" value="1"/>
</dbReference>